<dbReference type="EMBL" id="OC320029">
    <property type="protein sequence ID" value="CAD7407004.1"/>
    <property type="molecule type" value="Genomic_DNA"/>
</dbReference>
<protein>
    <submittedName>
        <fullName evidence="2">Uncharacterized protein</fullName>
    </submittedName>
</protein>
<sequence>MSDSSGLTYITVQITELEFWIDESLQKVVWIVNTHRDGPNCSELPRLLALQCFLQSFLQFFQLVADNRKQSKYTERTSVGLGCKQPLTLQLSTKSLWFDSQSVVCVQELSQSVNPLSALVVTNEERVLVALCKMSARDSVTRSLSTETHPSSGPAAQQIRPPRPEPVDCSYSYRECYIRASQSRGTGRGSVARQMS</sequence>
<feature type="compositionally biased region" description="Polar residues" evidence="1">
    <location>
        <begin position="142"/>
        <end position="155"/>
    </location>
</feature>
<organism evidence="2">
    <name type="scientific">Timema cristinae</name>
    <name type="common">Walking stick</name>
    <dbReference type="NCBI Taxonomy" id="61476"/>
    <lineage>
        <taxon>Eukaryota</taxon>
        <taxon>Metazoa</taxon>
        <taxon>Ecdysozoa</taxon>
        <taxon>Arthropoda</taxon>
        <taxon>Hexapoda</taxon>
        <taxon>Insecta</taxon>
        <taxon>Pterygota</taxon>
        <taxon>Neoptera</taxon>
        <taxon>Polyneoptera</taxon>
        <taxon>Phasmatodea</taxon>
        <taxon>Timematodea</taxon>
        <taxon>Timematoidea</taxon>
        <taxon>Timematidae</taxon>
        <taxon>Timema</taxon>
    </lineage>
</organism>
<name>A0A7R9D4S7_TIMCR</name>
<dbReference type="AlphaFoldDB" id="A0A7R9D4S7"/>
<reference evidence="2" key="1">
    <citation type="submission" date="2020-11" db="EMBL/GenBank/DDBJ databases">
        <authorList>
            <person name="Tran Van P."/>
        </authorList>
    </citation>
    <scope>NUCLEOTIDE SEQUENCE</scope>
</reference>
<feature type="region of interest" description="Disordered" evidence="1">
    <location>
        <begin position="142"/>
        <end position="167"/>
    </location>
</feature>
<accession>A0A7R9D4S7</accession>
<evidence type="ECO:0000256" key="1">
    <source>
        <dbReference type="SAM" id="MobiDB-lite"/>
    </source>
</evidence>
<proteinExistence type="predicted"/>
<evidence type="ECO:0000313" key="2">
    <source>
        <dbReference type="EMBL" id="CAD7407004.1"/>
    </source>
</evidence>
<gene>
    <name evidence="2" type="ORF">TCEB3V08_LOCUS8812</name>
</gene>